<dbReference type="PROSITE" id="PS51125">
    <property type="entry name" value="NHL"/>
    <property type="match status" value="1"/>
</dbReference>
<evidence type="ECO:0000256" key="9">
    <source>
        <dbReference type="ARBA" id="ARBA00016808"/>
    </source>
</evidence>
<keyword evidence="11" id="KW-0479">Metal-binding</keyword>
<dbReference type="Pfam" id="PF08450">
    <property type="entry name" value="SGL"/>
    <property type="match status" value="1"/>
</dbReference>
<accession>A0A9D4BFW8</accession>
<evidence type="ECO:0000256" key="15">
    <source>
        <dbReference type="ARBA" id="ARBA00032464"/>
    </source>
</evidence>
<evidence type="ECO:0000259" key="18">
    <source>
        <dbReference type="Pfam" id="PF08450"/>
    </source>
</evidence>
<comment type="catalytic activity">
    <reaction evidence="1">
        <text>D-glucono-1,5-lactone + H2O = D-gluconate + H(+)</text>
        <dbReference type="Rhea" id="RHEA:10440"/>
        <dbReference type="ChEBI" id="CHEBI:15377"/>
        <dbReference type="ChEBI" id="CHEBI:15378"/>
        <dbReference type="ChEBI" id="CHEBI:16217"/>
        <dbReference type="ChEBI" id="CHEBI:18391"/>
        <dbReference type="EC" id="3.1.1.17"/>
    </reaction>
</comment>
<evidence type="ECO:0000256" key="13">
    <source>
        <dbReference type="ARBA" id="ARBA00022801"/>
    </source>
</evidence>
<dbReference type="PANTHER" id="PTHR10907:SF47">
    <property type="entry name" value="REGUCALCIN"/>
    <property type="match status" value="1"/>
</dbReference>
<dbReference type="GO" id="GO:0004341">
    <property type="term" value="F:gluconolactonase activity"/>
    <property type="evidence" value="ECO:0007669"/>
    <property type="project" value="UniProtKB-EC"/>
</dbReference>
<dbReference type="SUPFAM" id="SSF63829">
    <property type="entry name" value="Calcium-dependent phosphotriesterase"/>
    <property type="match status" value="1"/>
</dbReference>
<dbReference type="InterPro" id="IPR005511">
    <property type="entry name" value="SMP-30"/>
</dbReference>
<keyword evidence="13" id="KW-0378">Hydrolase</keyword>
<evidence type="ECO:0000256" key="2">
    <source>
        <dbReference type="ARBA" id="ARBA00001913"/>
    </source>
</evidence>
<keyword evidence="10" id="KW-0963">Cytoplasm</keyword>
<dbReference type="PRINTS" id="PR01790">
    <property type="entry name" value="SMP30FAMILY"/>
</dbReference>
<dbReference type="GO" id="GO:0030234">
    <property type="term" value="F:enzyme regulator activity"/>
    <property type="evidence" value="ECO:0007669"/>
    <property type="project" value="InterPro"/>
</dbReference>
<dbReference type="OrthoDB" id="423498at2759"/>
<dbReference type="Gene3D" id="2.120.10.30">
    <property type="entry name" value="TolB, C-terminal domain"/>
    <property type="match status" value="1"/>
</dbReference>
<organism evidence="19 20">
    <name type="scientific">Dreissena polymorpha</name>
    <name type="common">Zebra mussel</name>
    <name type="synonym">Mytilus polymorpha</name>
    <dbReference type="NCBI Taxonomy" id="45954"/>
    <lineage>
        <taxon>Eukaryota</taxon>
        <taxon>Metazoa</taxon>
        <taxon>Spiralia</taxon>
        <taxon>Lophotrochozoa</taxon>
        <taxon>Mollusca</taxon>
        <taxon>Bivalvia</taxon>
        <taxon>Autobranchia</taxon>
        <taxon>Heteroconchia</taxon>
        <taxon>Euheterodonta</taxon>
        <taxon>Imparidentia</taxon>
        <taxon>Neoheterodontei</taxon>
        <taxon>Myida</taxon>
        <taxon>Dreissenoidea</taxon>
        <taxon>Dreissenidae</taxon>
        <taxon>Dreissena</taxon>
    </lineage>
</organism>
<protein>
    <recommendedName>
        <fullName evidence="9">Regucalcin</fullName>
        <ecNumber evidence="8">3.1.1.17</ecNumber>
    </recommendedName>
    <alternativeName>
        <fullName evidence="15">Gluconolactonase</fullName>
    </alternativeName>
</protein>
<evidence type="ECO:0000256" key="7">
    <source>
        <dbReference type="ARBA" id="ARBA00008853"/>
    </source>
</evidence>
<sequence length="341" mass="37997">MHNSVRALPRFVGAGCQRALNKITERAGHCKRFSSLISLPVKVEAVAERTCQTYGQGVKWHELQRHVLYMDSKAGYIHRWNAETSESDKHMFHDHTTMFLPVDKDKYMVSIGPRLCKFEWMGRRITPLVTVDDTKRIRLSDGSCDALGRVWFGTSHVAYAAADAPTKGALLCLEPDGALRKHADGVNVSGRVAWSLDRKTMFYVDPVARQIAAYDFDIDLGKICHRRVLVDLAGKNSLSRWGYPTDIAVDSDCNLWVTCCMTGRIVKFDPSTGTELNSVSIPSLRPTSLCFGGDHMDEIFVTTSRLGASDKELEQFPLSGSLFRVTGHGARGLLENRAPSF</sequence>
<evidence type="ECO:0000256" key="1">
    <source>
        <dbReference type="ARBA" id="ARBA00001589"/>
    </source>
</evidence>
<gene>
    <name evidence="19" type="ORF">DPMN_192678</name>
</gene>
<feature type="binding site" evidence="16">
    <location>
        <position position="138"/>
    </location>
    <ligand>
        <name>substrate</name>
    </ligand>
</feature>
<evidence type="ECO:0000313" key="20">
    <source>
        <dbReference type="Proteomes" id="UP000828390"/>
    </source>
</evidence>
<dbReference type="GO" id="GO:0005509">
    <property type="term" value="F:calcium ion binding"/>
    <property type="evidence" value="ECO:0007669"/>
    <property type="project" value="InterPro"/>
</dbReference>
<dbReference type="GO" id="GO:0019853">
    <property type="term" value="P:L-ascorbic acid biosynthetic process"/>
    <property type="evidence" value="ECO:0007669"/>
    <property type="project" value="TreeGrafter"/>
</dbReference>
<evidence type="ECO:0000256" key="10">
    <source>
        <dbReference type="ARBA" id="ARBA00022490"/>
    </source>
</evidence>
<keyword evidence="20" id="KW-1185">Reference proteome</keyword>
<name>A0A9D4BFW8_DREPO</name>
<comment type="caution">
    <text evidence="19">The sequence shown here is derived from an EMBL/GenBank/DDBJ whole genome shotgun (WGS) entry which is preliminary data.</text>
</comment>
<dbReference type="InterPro" id="IPR011042">
    <property type="entry name" value="6-blade_b-propeller_TolB-like"/>
</dbReference>
<dbReference type="PANTHER" id="PTHR10907">
    <property type="entry name" value="REGUCALCIN"/>
    <property type="match status" value="1"/>
</dbReference>
<reference evidence="19" key="1">
    <citation type="journal article" date="2019" name="bioRxiv">
        <title>The Genome of the Zebra Mussel, Dreissena polymorpha: A Resource for Invasive Species Research.</title>
        <authorList>
            <person name="McCartney M.A."/>
            <person name="Auch B."/>
            <person name="Kono T."/>
            <person name="Mallez S."/>
            <person name="Zhang Y."/>
            <person name="Obille A."/>
            <person name="Becker A."/>
            <person name="Abrahante J.E."/>
            <person name="Garbe J."/>
            <person name="Badalamenti J.P."/>
            <person name="Herman A."/>
            <person name="Mangelson H."/>
            <person name="Liachko I."/>
            <person name="Sullivan S."/>
            <person name="Sone E.D."/>
            <person name="Koren S."/>
            <person name="Silverstein K.A.T."/>
            <person name="Beckman K.B."/>
            <person name="Gohl D.M."/>
        </authorList>
    </citation>
    <scope>NUCLEOTIDE SEQUENCE</scope>
    <source>
        <strain evidence="19">Duluth1</strain>
        <tissue evidence="19">Whole animal</tissue>
    </source>
</reference>
<keyword evidence="14" id="KW-0106">Calcium</keyword>
<evidence type="ECO:0000256" key="14">
    <source>
        <dbReference type="ARBA" id="ARBA00022837"/>
    </source>
</evidence>
<evidence type="ECO:0000256" key="16">
    <source>
        <dbReference type="PIRSR" id="PIRSR605511-2"/>
    </source>
</evidence>
<dbReference type="AlphaFoldDB" id="A0A9D4BFW8"/>
<evidence type="ECO:0000256" key="8">
    <source>
        <dbReference type="ARBA" id="ARBA00013227"/>
    </source>
</evidence>
<evidence type="ECO:0000256" key="5">
    <source>
        <dbReference type="ARBA" id="ARBA00001947"/>
    </source>
</evidence>
<comment type="subcellular location">
    <subcellularLocation>
        <location evidence="6">Cytoplasm</location>
    </subcellularLocation>
</comment>
<evidence type="ECO:0000256" key="17">
    <source>
        <dbReference type="PROSITE-ProRule" id="PRU00504"/>
    </source>
</evidence>
<comment type="cofactor">
    <cofactor evidence="4">
        <name>Mg(2+)</name>
        <dbReference type="ChEBI" id="CHEBI:18420"/>
    </cofactor>
</comment>
<comment type="cofactor">
    <cofactor evidence="5">
        <name>Zn(2+)</name>
        <dbReference type="ChEBI" id="CHEBI:29105"/>
    </cofactor>
</comment>
<dbReference type="Proteomes" id="UP000828390">
    <property type="component" value="Unassembled WGS sequence"/>
</dbReference>
<dbReference type="InterPro" id="IPR008367">
    <property type="entry name" value="Regucalcin"/>
</dbReference>
<evidence type="ECO:0000256" key="12">
    <source>
        <dbReference type="ARBA" id="ARBA00022737"/>
    </source>
</evidence>
<evidence type="ECO:0000313" key="19">
    <source>
        <dbReference type="EMBL" id="KAH3693274.1"/>
    </source>
</evidence>
<comment type="cofactor">
    <cofactor evidence="2">
        <name>Ca(2+)</name>
        <dbReference type="ChEBI" id="CHEBI:29108"/>
    </cofactor>
</comment>
<evidence type="ECO:0000256" key="6">
    <source>
        <dbReference type="ARBA" id="ARBA00004496"/>
    </source>
</evidence>
<dbReference type="InterPro" id="IPR013658">
    <property type="entry name" value="SGL"/>
</dbReference>
<feature type="repeat" description="NHL" evidence="17">
    <location>
        <begin position="243"/>
        <end position="271"/>
    </location>
</feature>
<keyword evidence="12" id="KW-0677">Repeat</keyword>
<dbReference type="InterPro" id="IPR001258">
    <property type="entry name" value="NHL_repeat"/>
</dbReference>
<evidence type="ECO:0000256" key="11">
    <source>
        <dbReference type="ARBA" id="ARBA00022723"/>
    </source>
</evidence>
<feature type="domain" description="SMP-30/Gluconolactonase/LRE-like region" evidence="18">
    <location>
        <begin position="55"/>
        <end position="304"/>
    </location>
</feature>
<reference evidence="19" key="2">
    <citation type="submission" date="2020-11" db="EMBL/GenBank/DDBJ databases">
        <authorList>
            <person name="McCartney M.A."/>
            <person name="Auch B."/>
            <person name="Kono T."/>
            <person name="Mallez S."/>
            <person name="Becker A."/>
            <person name="Gohl D.M."/>
            <person name="Silverstein K.A.T."/>
            <person name="Koren S."/>
            <person name="Bechman K.B."/>
            <person name="Herman A."/>
            <person name="Abrahante J.E."/>
            <person name="Garbe J."/>
        </authorList>
    </citation>
    <scope>NUCLEOTIDE SEQUENCE</scope>
    <source>
        <strain evidence="19">Duluth1</strain>
        <tissue evidence="19">Whole animal</tissue>
    </source>
</reference>
<comment type="cofactor">
    <cofactor evidence="3">
        <name>Mn(2+)</name>
        <dbReference type="ChEBI" id="CHEBI:29035"/>
    </cofactor>
</comment>
<dbReference type="EC" id="3.1.1.17" evidence="8"/>
<dbReference type="GO" id="GO:0005737">
    <property type="term" value="C:cytoplasm"/>
    <property type="evidence" value="ECO:0007669"/>
    <property type="project" value="UniProtKB-SubCell"/>
</dbReference>
<dbReference type="PRINTS" id="PR01791">
    <property type="entry name" value="REGUCALCIN"/>
</dbReference>
<comment type="similarity">
    <text evidence="7">Belongs to the SMP-30/CGR1 family.</text>
</comment>
<evidence type="ECO:0000256" key="4">
    <source>
        <dbReference type="ARBA" id="ARBA00001946"/>
    </source>
</evidence>
<evidence type="ECO:0000256" key="3">
    <source>
        <dbReference type="ARBA" id="ARBA00001936"/>
    </source>
</evidence>
<dbReference type="EMBL" id="JAIWYP010000017">
    <property type="protein sequence ID" value="KAH3693274.1"/>
    <property type="molecule type" value="Genomic_DNA"/>
</dbReference>
<proteinExistence type="inferred from homology"/>